<dbReference type="SUPFAM" id="SSF56425">
    <property type="entry name" value="Succinate dehydrogenase/fumarate reductase flavoprotein, catalytic domain"/>
    <property type="match status" value="1"/>
</dbReference>
<sequence>MQGAGRRVCFSQGNRQRRRRVPVEKNTNAMEKASCAMEDAAPMGEGISRRSFLGLGALGAAGLAALGLAGCAPQANNAAQAGSADVAAEAPTAEELPAADTEESCDVVVVGLGTSGLVAASAAAKEGAKVIGLDRSASMGATNAAMVSGVWAVESSPELQYDNHLTTKDMFDFIWTSTHYQTNAPLLRNVLPASGKGIDLMIEGGVPFMFAFEGADENTLMLNRGGHIYATSGAERAEALQGMLDKFGVDSRWDAEVTNLLIEDGAVVGVRYESGSIVTDVRANNVIIATGGFIQNEDMLRDYYSGSVMYGTGNQYNDGAGIRLAQSAGAQMGKNFSTSINESGACNMKSADRFVSLSDCNDTPVFSLPLFGGLMVNKHGARFMDEGTMAKHTMYCGEPLLREGVYYMVIDDGLIDELATTPIMDFISEDAFGNMAPGVQMGFMGKTLTALPEKVQQGIDEGWIWKADSAEALAEACGMENLADTLEAYNGYCATGVDEEMFKEAQFLRAVGTGSLYVVELDIAAWVTLGGIKTDGYCRAVDADANPIPGLFVAGVDGDFWAVPYFEGGSAQGFCVGSGYLAGVTAAQG</sequence>
<keyword evidence="3" id="KW-0274">FAD</keyword>
<evidence type="ECO:0000313" key="8">
    <source>
        <dbReference type="Proteomes" id="UP000472380"/>
    </source>
</evidence>
<dbReference type="Proteomes" id="UP000472380">
    <property type="component" value="Unassembled WGS sequence"/>
</dbReference>
<dbReference type="AlphaFoldDB" id="A0A6L8Q3N4"/>
<evidence type="ECO:0000256" key="5">
    <source>
        <dbReference type="SAM" id="MobiDB-lite"/>
    </source>
</evidence>
<keyword evidence="4" id="KW-0560">Oxidoreductase</keyword>
<dbReference type="InterPro" id="IPR027477">
    <property type="entry name" value="Succ_DH/fumarate_Rdtase_cat_sf"/>
</dbReference>
<protein>
    <submittedName>
        <fullName evidence="7">FAD-binding protein</fullName>
    </submittedName>
</protein>
<evidence type="ECO:0000256" key="2">
    <source>
        <dbReference type="ARBA" id="ARBA00022630"/>
    </source>
</evidence>
<comment type="caution">
    <text evidence="7">The sequence shown here is derived from an EMBL/GenBank/DDBJ whole genome shotgun (WGS) entry which is preliminary data.</text>
</comment>
<reference evidence="7 8" key="1">
    <citation type="submission" date="2019-07" db="EMBL/GenBank/DDBJ databases">
        <title>Draft genome sequence of Adlercreutzia equolifaciens IPLA 37004, a human intestinal strain that does not produces equol from daidzein.</title>
        <authorList>
            <person name="Vazquez L."/>
            <person name="Florez A.B."/>
            <person name="Mayo B."/>
        </authorList>
    </citation>
    <scope>NUCLEOTIDE SEQUENCE [LARGE SCALE GENOMIC DNA]</scope>
    <source>
        <strain evidence="7 8">IPLA 37004</strain>
    </source>
</reference>
<accession>A0A6L8Q3N4</accession>
<evidence type="ECO:0000256" key="4">
    <source>
        <dbReference type="ARBA" id="ARBA00023002"/>
    </source>
</evidence>
<dbReference type="PANTHER" id="PTHR43400">
    <property type="entry name" value="FUMARATE REDUCTASE"/>
    <property type="match status" value="1"/>
</dbReference>
<evidence type="ECO:0000256" key="3">
    <source>
        <dbReference type="ARBA" id="ARBA00022827"/>
    </source>
</evidence>
<evidence type="ECO:0000259" key="6">
    <source>
        <dbReference type="Pfam" id="PF00890"/>
    </source>
</evidence>
<organism evidence="7 8">
    <name type="scientific">Adlercreutzia equolifaciens</name>
    <dbReference type="NCBI Taxonomy" id="446660"/>
    <lineage>
        <taxon>Bacteria</taxon>
        <taxon>Bacillati</taxon>
        <taxon>Actinomycetota</taxon>
        <taxon>Coriobacteriia</taxon>
        <taxon>Eggerthellales</taxon>
        <taxon>Eggerthellaceae</taxon>
        <taxon>Adlercreutzia</taxon>
    </lineage>
</organism>
<dbReference type="InterPro" id="IPR006311">
    <property type="entry name" value="TAT_signal"/>
</dbReference>
<dbReference type="InterPro" id="IPR036188">
    <property type="entry name" value="FAD/NAD-bd_sf"/>
</dbReference>
<feature type="domain" description="FAD-dependent oxidoreductase 2 FAD-binding" evidence="6">
    <location>
        <begin position="106"/>
        <end position="555"/>
    </location>
</feature>
<dbReference type="PANTHER" id="PTHR43400:SF7">
    <property type="entry name" value="FAD-DEPENDENT OXIDOREDUCTASE 2 FAD BINDING DOMAIN-CONTAINING PROTEIN"/>
    <property type="match status" value="1"/>
</dbReference>
<dbReference type="PROSITE" id="PS51318">
    <property type="entry name" value="TAT"/>
    <property type="match status" value="1"/>
</dbReference>
<dbReference type="InterPro" id="IPR050315">
    <property type="entry name" value="FAD-oxidoreductase_2"/>
</dbReference>
<dbReference type="Pfam" id="PF00890">
    <property type="entry name" value="FAD_binding_2"/>
    <property type="match status" value="1"/>
</dbReference>
<gene>
    <name evidence="7" type="ORF">FM068_01695</name>
</gene>
<dbReference type="EMBL" id="VJNE01000002">
    <property type="protein sequence ID" value="MZG27311.1"/>
    <property type="molecule type" value="Genomic_DNA"/>
</dbReference>
<keyword evidence="2" id="KW-0285">Flavoprotein</keyword>
<dbReference type="InterPro" id="IPR003953">
    <property type="entry name" value="FAD-dep_OxRdtase_2_FAD-bd"/>
</dbReference>
<dbReference type="SUPFAM" id="SSF51905">
    <property type="entry name" value="FAD/NAD(P)-binding domain"/>
    <property type="match status" value="1"/>
</dbReference>
<dbReference type="Gene3D" id="3.50.50.60">
    <property type="entry name" value="FAD/NAD(P)-binding domain"/>
    <property type="match status" value="1"/>
</dbReference>
<name>A0A6L8Q3N4_9ACTN</name>
<evidence type="ECO:0000313" key="7">
    <source>
        <dbReference type="EMBL" id="MZG27311.1"/>
    </source>
</evidence>
<dbReference type="Gene3D" id="3.90.700.10">
    <property type="entry name" value="Succinate dehydrogenase/fumarate reductase flavoprotein, catalytic domain"/>
    <property type="match status" value="1"/>
</dbReference>
<comment type="cofactor">
    <cofactor evidence="1">
        <name>FAD</name>
        <dbReference type="ChEBI" id="CHEBI:57692"/>
    </cofactor>
</comment>
<feature type="region of interest" description="Disordered" evidence="5">
    <location>
        <begin position="1"/>
        <end position="36"/>
    </location>
</feature>
<dbReference type="GO" id="GO:0033765">
    <property type="term" value="F:steroid dehydrogenase activity, acting on the CH-CH group of donors"/>
    <property type="evidence" value="ECO:0007669"/>
    <property type="project" value="UniProtKB-ARBA"/>
</dbReference>
<evidence type="ECO:0000256" key="1">
    <source>
        <dbReference type="ARBA" id="ARBA00001974"/>
    </source>
</evidence>
<proteinExistence type="predicted"/>